<dbReference type="InterPro" id="IPR052116">
    <property type="entry name" value="Centro_Cilium_Assembly"/>
</dbReference>
<evidence type="ECO:0000256" key="2">
    <source>
        <dbReference type="ARBA" id="ARBA00022490"/>
    </source>
</evidence>
<feature type="region of interest" description="Disordered" evidence="6">
    <location>
        <begin position="414"/>
        <end position="448"/>
    </location>
</feature>
<name>A0A6F9D992_9ASCI</name>
<keyword evidence="4" id="KW-0206">Cytoskeleton</keyword>
<dbReference type="GO" id="GO:0060271">
    <property type="term" value="P:cilium assembly"/>
    <property type="evidence" value="ECO:0007669"/>
    <property type="project" value="TreeGrafter"/>
</dbReference>
<feature type="compositionally biased region" description="Basic and acidic residues" evidence="6">
    <location>
        <begin position="414"/>
        <end position="443"/>
    </location>
</feature>
<dbReference type="GO" id="GO:0051660">
    <property type="term" value="P:establishment of centrosome localization"/>
    <property type="evidence" value="ECO:0007669"/>
    <property type="project" value="TreeGrafter"/>
</dbReference>
<dbReference type="GO" id="GO:0097539">
    <property type="term" value="C:ciliary transition fiber"/>
    <property type="evidence" value="ECO:0007669"/>
    <property type="project" value="TreeGrafter"/>
</dbReference>
<feature type="region of interest" description="Disordered" evidence="6">
    <location>
        <begin position="703"/>
        <end position="723"/>
    </location>
</feature>
<keyword evidence="2" id="KW-0963">Cytoplasm</keyword>
<protein>
    <submittedName>
        <fullName evidence="7">Centrosomal protein of 83 kDa</fullName>
    </submittedName>
</protein>
<organism evidence="7">
    <name type="scientific">Phallusia mammillata</name>
    <dbReference type="NCBI Taxonomy" id="59560"/>
    <lineage>
        <taxon>Eukaryota</taxon>
        <taxon>Metazoa</taxon>
        <taxon>Chordata</taxon>
        <taxon>Tunicata</taxon>
        <taxon>Ascidiacea</taxon>
        <taxon>Phlebobranchia</taxon>
        <taxon>Ascidiidae</taxon>
        <taxon>Phallusia</taxon>
    </lineage>
</organism>
<evidence type="ECO:0000256" key="4">
    <source>
        <dbReference type="ARBA" id="ARBA00023212"/>
    </source>
</evidence>
<reference evidence="7" key="1">
    <citation type="submission" date="2020-04" db="EMBL/GenBank/DDBJ databases">
        <authorList>
            <person name="Neveu A P."/>
        </authorList>
    </citation>
    <scope>NUCLEOTIDE SEQUENCE</scope>
    <source>
        <tissue evidence="7">Whole embryo</tissue>
    </source>
</reference>
<evidence type="ECO:0000256" key="6">
    <source>
        <dbReference type="SAM" id="MobiDB-lite"/>
    </source>
</evidence>
<feature type="coiled-coil region" evidence="5">
    <location>
        <begin position="666"/>
        <end position="693"/>
    </location>
</feature>
<dbReference type="GO" id="GO:0005813">
    <property type="term" value="C:centrosome"/>
    <property type="evidence" value="ECO:0007669"/>
    <property type="project" value="UniProtKB-SubCell"/>
</dbReference>
<accession>A0A6F9D992</accession>
<evidence type="ECO:0000256" key="1">
    <source>
        <dbReference type="ARBA" id="ARBA00004300"/>
    </source>
</evidence>
<proteinExistence type="evidence at transcript level"/>
<keyword evidence="3 5" id="KW-0175">Coiled coil</keyword>
<feature type="region of interest" description="Disordered" evidence="6">
    <location>
        <begin position="552"/>
        <end position="578"/>
    </location>
</feature>
<dbReference type="GO" id="GO:0005814">
    <property type="term" value="C:centriole"/>
    <property type="evidence" value="ECO:0007669"/>
    <property type="project" value="TreeGrafter"/>
</dbReference>
<feature type="compositionally biased region" description="Basic and acidic residues" evidence="6">
    <location>
        <begin position="555"/>
        <end position="572"/>
    </location>
</feature>
<evidence type="ECO:0000313" key="7">
    <source>
        <dbReference type="EMBL" id="CAB3230063.1"/>
    </source>
</evidence>
<comment type="subcellular location">
    <subcellularLocation>
        <location evidence="1">Cytoplasm</location>
        <location evidence="1">Cytoskeleton</location>
        <location evidence="1">Microtubule organizing center</location>
        <location evidence="1">Centrosome</location>
    </subcellularLocation>
</comment>
<evidence type="ECO:0000256" key="5">
    <source>
        <dbReference type="SAM" id="Coils"/>
    </source>
</evidence>
<dbReference type="GO" id="GO:0005794">
    <property type="term" value="C:Golgi apparatus"/>
    <property type="evidence" value="ECO:0007669"/>
    <property type="project" value="TreeGrafter"/>
</dbReference>
<feature type="coiled-coil region" evidence="5">
    <location>
        <begin position="157"/>
        <end position="188"/>
    </location>
</feature>
<feature type="coiled-coil region" evidence="5">
    <location>
        <begin position="51"/>
        <end position="117"/>
    </location>
</feature>
<dbReference type="AlphaFoldDB" id="A0A6F9D992"/>
<dbReference type="PANTHER" id="PTHR23170:SF2">
    <property type="entry name" value="CENTROSOMAL PROTEIN OF 83 KDA"/>
    <property type="match status" value="1"/>
</dbReference>
<gene>
    <name evidence="7" type="primary">Cep83</name>
</gene>
<dbReference type="EMBL" id="LR783847">
    <property type="protein sequence ID" value="CAB3230063.1"/>
    <property type="molecule type" value="mRNA"/>
</dbReference>
<sequence length="723" mass="85136">MMDSGRSLADSLAHLRGKVQVGEAPASPGGPGQPKSVVDLQNLLIDERMRCETHRTNYQTLKEEHKKLQDEHIKVQNELSKMHNNGIESTEQLQALNSDLQNQLVHRNRELEEVRMQVLHPNKLEIIKAEIAKELEEPLKAHMVTMDKEVEKYRSEYNKVRYEHTFLKAEYEQAKAEHKRNLEELGLRHQAQVASLQHERDNLLKMQKSTPDVDAQKILNLQRQKNQLEQRVKNLLDEMKEVGKQKEHLASEADLIQRSQAKDLSRLHESIKQIESEKRSTEMQCERLGKELRDKSEQNLRLNQQIQDLSKEAASLKNIADEESHRHKVALTNQKLEFLQSRGELERENESLSNRMQGLEAELDVAKISINNHQREIEEMERDFSRRLQETREAEWSKNNQMQNDKVQMEEKCRELEQRLQADRESRDAEREEIEERQKHFDATESAMKSEMSKLQIRLEHEKESRQQLERDREECALLRQKLSDCEKQLQAVTSSKQQVLSEAERSRDALRVARAEVENAREQAGRAQLEAERSQENDKLVWMEEKHRMQSKLDQLEHKVRRSREESERSSKQQRKIKHALIDKVRGLRSKVELLEAEKEQFEIQLKTGRHGVSMEEYNKMRRRMREHRQRHNEFRRAIGLSETLPLLSSTVNQDMTSFGANVTNLSVLAERDEYREEIKQLRRRLDEFIRTATDKENCDVTDEKADDNYENDEFASTTSSS</sequence>
<evidence type="ECO:0000256" key="3">
    <source>
        <dbReference type="ARBA" id="ARBA00023054"/>
    </source>
</evidence>
<dbReference type="PANTHER" id="PTHR23170">
    <property type="entry name" value="NY-REN-58 ANTIGEN"/>
    <property type="match status" value="1"/>
</dbReference>